<accession>A0ACC6L165</accession>
<protein>
    <submittedName>
        <fullName evidence="1">Uncharacterized protein</fullName>
    </submittedName>
</protein>
<evidence type="ECO:0000313" key="1">
    <source>
        <dbReference type="EMBL" id="MDR6785226.1"/>
    </source>
</evidence>
<evidence type="ECO:0000313" key="2">
    <source>
        <dbReference type="Proteomes" id="UP001246858"/>
    </source>
</evidence>
<name>A0ACC6L165_9SPHI</name>
<gene>
    <name evidence="1" type="ORF">J2X78_003800</name>
</gene>
<keyword evidence="2" id="KW-1185">Reference proteome</keyword>
<sequence length="433" mass="48785">MNRLIKSLLMCTGMLVLTGVCSCSKAQTEKIKPDPVKPPVAEVKDDMMIGIYVSPGIGYITDHHFKNIREANVDLIQDISLSYSQTNKLAMLDMAAANQLKMFVADQRVDGTDADMAAMVNAYKNHPATAGYYIKDEPRVPDLADAAMRYKKLINLDPEKVPHVNLFPSYATGALANVEYEKEYVEQWIELVGAVNLKYLSFDNYPFMKDGTLREVPYYKDLDIIRRAGLKYKVRTSSYLQSIGSDIGLRRPDANELRYSAFTNLAYGIKLPVWFTYWTPIGSTEKFTNAIVDAQGNKTDLYEPFKLINGEMRQLGKTLMKLDAMDVFHTGLSIPSGTKRTPSDFIWKAENENEFMLITHFVNPANNRVYIMVVNKSLTENKTFAFKIGTAVTNVKGISKADGLEKDIDYKAADHKLTDNFLPGEGKLYALYK</sequence>
<dbReference type="EMBL" id="JAVDTF010000003">
    <property type="protein sequence ID" value="MDR6785226.1"/>
    <property type="molecule type" value="Genomic_DNA"/>
</dbReference>
<proteinExistence type="predicted"/>
<organism evidence="1 2">
    <name type="scientific">Pedobacter africanus</name>
    <dbReference type="NCBI Taxonomy" id="151894"/>
    <lineage>
        <taxon>Bacteria</taxon>
        <taxon>Pseudomonadati</taxon>
        <taxon>Bacteroidota</taxon>
        <taxon>Sphingobacteriia</taxon>
        <taxon>Sphingobacteriales</taxon>
        <taxon>Sphingobacteriaceae</taxon>
        <taxon>Pedobacter</taxon>
    </lineage>
</organism>
<reference evidence="1" key="1">
    <citation type="submission" date="2023-07" db="EMBL/GenBank/DDBJ databases">
        <title>Sorghum-associated microbial communities from plants grown in Nebraska, USA.</title>
        <authorList>
            <person name="Schachtman D."/>
        </authorList>
    </citation>
    <scope>NUCLEOTIDE SEQUENCE</scope>
    <source>
        <strain evidence="1">2697</strain>
    </source>
</reference>
<dbReference type="Proteomes" id="UP001246858">
    <property type="component" value="Unassembled WGS sequence"/>
</dbReference>
<comment type="caution">
    <text evidence="1">The sequence shown here is derived from an EMBL/GenBank/DDBJ whole genome shotgun (WGS) entry which is preliminary data.</text>
</comment>